<evidence type="ECO:0000313" key="1">
    <source>
        <dbReference type="EMBL" id="EGV91171.1"/>
    </source>
</evidence>
<protein>
    <submittedName>
        <fullName evidence="1">Uncharacterized protein</fullName>
    </submittedName>
</protein>
<organism evidence="1 2">
    <name type="scientific">Cricetulus griseus</name>
    <name type="common">Chinese hamster</name>
    <name type="synonym">Cricetulus barabensis griseus</name>
    <dbReference type="NCBI Taxonomy" id="10029"/>
    <lineage>
        <taxon>Eukaryota</taxon>
        <taxon>Metazoa</taxon>
        <taxon>Chordata</taxon>
        <taxon>Craniata</taxon>
        <taxon>Vertebrata</taxon>
        <taxon>Euteleostomi</taxon>
        <taxon>Mammalia</taxon>
        <taxon>Eutheria</taxon>
        <taxon>Euarchontoglires</taxon>
        <taxon>Glires</taxon>
        <taxon>Rodentia</taxon>
        <taxon>Myomorpha</taxon>
        <taxon>Muroidea</taxon>
        <taxon>Cricetidae</taxon>
        <taxon>Cricetinae</taxon>
        <taxon>Cricetulus</taxon>
    </lineage>
</organism>
<name>G3IQA9_CRIGR</name>
<dbReference type="AlphaFoldDB" id="G3IQA9"/>
<sequence length="61" mass="6537">MIVQRDILLGCLETGLDFLKSLSNFAGLSTVELGLESSSALKLPGKFVNSQSFSFALTDLI</sequence>
<accession>G3IQA9</accession>
<proteinExistence type="predicted"/>
<evidence type="ECO:0000313" key="2">
    <source>
        <dbReference type="Proteomes" id="UP000001075"/>
    </source>
</evidence>
<dbReference type="InParanoid" id="G3IQA9"/>
<gene>
    <name evidence="1" type="ORF">I79_026217</name>
</gene>
<reference evidence="2" key="1">
    <citation type="journal article" date="2011" name="Nat. Biotechnol.">
        <title>The genomic sequence of the Chinese hamster ovary (CHO)-K1 cell line.</title>
        <authorList>
            <person name="Xu X."/>
            <person name="Nagarajan H."/>
            <person name="Lewis N.E."/>
            <person name="Pan S."/>
            <person name="Cai Z."/>
            <person name="Liu X."/>
            <person name="Chen W."/>
            <person name="Xie M."/>
            <person name="Wang W."/>
            <person name="Hammond S."/>
            <person name="Andersen M.R."/>
            <person name="Neff N."/>
            <person name="Passarelli B."/>
            <person name="Koh W."/>
            <person name="Fan H.C."/>
            <person name="Wang J."/>
            <person name="Gui Y."/>
            <person name="Lee K.H."/>
            <person name="Betenbaugh M.J."/>
            <person name="Quake S.R."/>
            <person name="Famili I."/>
            <person name="Palsson B.O."/>
            <person name="Wang J."/>
        </authorList>
    </citation>
    <scope>NUCLEOTIDE SEQUENCE [LARGE SCALE GENOMIC DNA]</scope>
    <source>
        <strain evidence="2">CHO K1 cell line</strain>
    </source>
</reference>
<dbReference type="Proteomes" id="UP000001075">
    <property type="component" value="Unassembled WGS sequence"/>
</dbReference>
<dbReference type="EMBL" id="JH050252">
    <property type="protein sequence ID" value="EGV91171.1"/>
    <property type="molecule type" value="Genomic_DNA"/>
</dbReference>